<dbReference type="CDD" id="cd10032">
    <property type="entry name" value="UDG-F6_HDG"/>
    <property type="match status" value="1"/>
</dbReference>
<name>A0ABS4CF18_9ENTE</name>
<evidence type="ECO:0000313" key="3">
    <source>
        <dbReference type="Proteomes" id="UP000673375"/>
    </source>
</evidence>
<protein>
    <submittedName>
        <fullName evidence="2">DNA-deoxyinosine glycosylase</fullName>
        <ecNumber evidence="2">3.2.2.15</ecNumber>
    </submittedName>
</protein>
<keyword evidence="2" id="KW-0326">Glycosidase</keyword>
<keyword evidence="3" id="KW-1185">Reference proteome</keyword>
<dbReference type="SUPFAM" id="SSF52141">
    <property type="entry name" value="Uracil-DNA glycosylase-like"/>
    <property type="match status" value="1"/>
</dbReference>
<feature type="domain" description="Uracil-DNA glycosylase-like" evidence="1">
    <location>
        <begin position="8"/>
        <end position="157"/>
    </location>
</feature>
<dbReference type="Pfam" id="PF03167">
    <property type="entry name" value="UDG"/>
    <property type="match status" value="1"/>
</dbReference>
<dbReference type="RefSeq" id="WP_209555809.1">
    <property type="nucleotide sequence ID" value="NZ_JAEDXU010000001.1"/>
</dbReference>
<accession>A0ABS4CF18</accession>
<dbReference type="InterPro" id="IPR036895">
    <property type="entry name" value="Uracil-DNA_glycosylase-like_sf"/>
</dbReference>
<dbReference type="Proteomes" id="UP000673375">
    <property type="component" value="Unassembled WGS sequence"/>
</dbReference>
<evidence type="ECO:0000259" key="1">
    <source>
        <dbReference type="Pfam" id="PF03167"/>
    </source>
</evidence>
<dbReference type="InterPro" id="IPR005122">
    <property type="entry name" value="Uracil-DNA_glycosylase-like"/>
</dbReference>
<dbReference type="EMBL" id="JAEDXU010000001">
    <property type="protein sequence ID" value="MBP1045020.1"/>
    <property type="molecule type" value="Genomic_DNA"/>
</dbReference>
<reference evidence="2 3" key="1">
    <citation type="submission" date="2020-12" db="EMBL/GenBank/DDBJ databases">
        <title>Vagococcus allomyrinae sp. nov. and Enterococcus lavae sp. nov., isolated from the larvae of Allomyrina dichotoma.</title>
        <authorList>
            <person name="Lee S.D."/>
        </authorList>
    </citation>
    <scope>NUCLEOTIDE SEQUENCE [LARGE SCALE GENOMIC DNA]</scope>
    <source>
        <strain evidence="2 3">BWM-S5</strain>
    </source>
</reference>
<dbReference type="InterPro" id="IPR026353">
    <property type="entry name" value="Hypoxan-DNA_Glyclase"/>
</dbReference>
<gene>
    <name evidence="2" type="ORF">I6N96_01920</name>
</gene>
<organism evidence="2 3">
    <name type="scientific">Enterococcus larvae</name>
    <dbReference type="NCBI Taxonomy" id="2794352"/>
    <lineage>
        <taxon>Bacteria</taxon>
        <taxon>Bacillati</taxon>
        <taxon>Bacillota</taxon>
        <taxon>Bacilli</taxon>
        <taxon>Lactobacillales</taxon>
        <taxon>Enterococcaceae</taxon>
        <taxon>Enterococcus</taxon>
    </lineage>
</organism>
<sequence>MKEGLAPVFDQQTEILVLGSGPSDRSIALQQYYGNKGNQFWRVVFDALSLVDPISYPKRIDLLKKHHIGLWDVYGAFERQGSMDINYKETKLNDFSEILAQAKIKMIIANGNESFRIIEKHHLFPDLTVVKCSSTSGANNGRQVQRKAEWQAALALLKQ</sequence>
<keyword evidence="2" id="KW-0378">Hydrolase</keyword>
<dbReference type="EC" id="3.2.2.15" evidence="2"/>
<dbReference type="NCBIfam" id="TIGR04274">
    <property type="entry name" value="hypoxanDNAglyco"/>
    <property type="match status" value="1"/>
</dbReference>
<evidence type="ECO:0000313" key="2">
    <source>
        <dbReference type="EMBL" id="MBP1045020.1"/>
    </source>
</evidence>
<proteinExistence type="predicted"/>
<dbReference type="GO" id="GO:0033958">
    <property type="term" value="F:DNA-deoxyinosine glycosylase activity"/>
    <property type="evidence" value="ECO:0007669"/>
    <property type="project" value="UniProtKB-EC"/>
</dbReference>
<dbReference type="Gene3D" id="3.40.470.10">
    <property type="entry name" value="Uracil-DNA glycosylase-like domain"/>
    <property type="match status" value="1"/>
</dbReference>
<comment type="caution">
    <text evidence="2">The sequence shown here is derived from an EMBL/GenBank/DDBJ whole genome shotgun (WGS) entry which is preliminary data.</text>
</comment>